<organism evidence="3 4">
    <name type="scientific">Cyprinus carpio carpio</name>
    <dbReference type="NCBI Taxonomy" id="630221"/>
    <lineage>
        <taxon>Eukaryota</taxon>
        <taxon>Metazoa</taxon>
        <taxon>Chordata</taxon>
        <taxon>Craniata</taxon>
        <taxon>Vertebrata</taxon>
        <taxon>Euteleostomi</taxon>
        <taxon>Actinopterygii</taxon>
        <taxon>Neopterygii</taxon>
        <taxon>Teleostei</taxon>
        <taxon>Ostariophysi</taxon>
        <taxon>Cypriniformes</taxon>
        <taxon>Cyprinidae</taxon>
        <taxon>Cyprininae</taxon>
        <taxon>Cyprinus</taxon>
    </lineage>
</organism>
<dbReference type="PANTHER" id="PTHR33066">
    <property type="entry name" value="INTEGRASE_SAM-LIKE_N DOMAIN-CONTAINING PROTEIN"/>
    <property type="match status" value="1"/>
</dbReference>
<evidence type="ECO:0000313" key="4">
    <source>
        <dbReference type="Proteomes" id="UP001108240"/>
    </source>
</evidence>
<sequence length="404" mass="43070">MQILSQELQTLLGKEAIEHVPFSGRESGYYSRYFLVPKKGGGVRPILDLRGLNRTIRALKFKMLTVKTVVSQIRNSLLYKSPGGSALTQSEQDSEADFSLGPGQAPVTQGSLHSGVFECGSGFTVQTDTTDRGMETPPRGSETDLGKILQSRGGPLRLPSDSAMSPLLLSESPSPPGSGCDGAHMAQNAPVCVSSSFSAPGSPSQSSPTRVLPLADSATLAEQSMVLGDNISPRRLAMGDSGEEGPSVSGRGHDIPSQSRPVESSCLAPEGYQLRNTGLSPGVIDTILSARASSTRQSYASKSGVFDRWCVVHNVDPVNCHIALVLDFMQEKLSTGTCPATLKVYVAALSACHALIDGMPLGRHPLLSRFLPARHLVPLSQGTRLQLSNRERYINKQLEIKECG</sequence>
<feature type="region of interest" description="Disordered" evidence="2">
    <location>
        <begin position="124"/>
        <end position="183"/>
    </location>
</feature>
<dbReference type="Gene3D" id="3.10.10.10">
    <property type="entry name" value="HIV Type 1 Reverse Transcriptase, subunit A, domain 1"/>
    <property type="match status" value="1"/>
</dbReference>
<reference evidence="3" key="1">
    <citation type="submission" date="2025-08" db="UniProtKB">
        <authorList>
            <consortium name="Ensembl"/>
        </authorList>
    </citation>
    <scope>IDENTIFICATION</scope>
</reference>
<feature type="region of interest" description="Disordered" evidence="2">
    <location>
        <begin position="226"/>
        <end position="264"/>
    </location>
</feature>
<evidence type="ECO:0000256" key="2">
    <source>
        <dbReference type="SAM" id="MobiDB-lite"/>
    </source>
</evidence>
<dbReference type="InterPro" id="IPR010998">
    <property type="entry name" value="Integrase_recombinase_N"/>
</dbReference>
<evidence type="ECO:0000313" key="3">
    <source>
        <dbReference type="Ensembl" id="ENSCCRP00000177955.1"/>
    </source>
</evidence>
<name>A0A9J8DJL5_CYPCA</name>
<dbReference type="InterPro" id="IPR043502">
    <property type="entry name" value="DNA/RNA_pol_sf"/>
</dbReference>
<dbReference type="SUPFAM" id="SSF56672">
    <property type="entry name" value="DNA/RNA polymerases"/>
    <property type="match status" value="1"/>
</dbReference>
<keyword evidence="1" id="KW-0238">DNA-binding</keyword>
<dbReference type="GO" id="GO:0003677">
    <property type="term" value="F:DNA binding"/>
    <property type="evidence" value="ECO:0007669"/>
    <property type="project" value="UniProtKB-KW"/>
</dbReference>
<protein>
    <submittedName>
        <fullName evidence="3">Uncharacterized protein</fullName>
    </submittedName>
</protein>
<dbReference type="SUPFAM" id="SSF47823">
    <property type="entry name" value="lambda integrase-like, N-terminal domain"/>
    <property type="match status" value="1"/>
</dbReference>
<evidence type="ECO:0000256" key="1">
    <source>
        <dbReference type="ARBA" id="ARBA00023125"/>
    </source>
</evidence>
<dbReference type="Gene3D" id="1.10.150.130">
    <property type="match status" value="1"/>
</dbReference>
<dbReference type="AlphaFoldDB" id="A0A9J8DJL5"/>
<dbReference type="OMA" id="HEGAKCC"/>
<dbReference type="GeneTree" id="ENSGT01150000288027"/>
<dbReference type="Ensembl" id="ENSCCRT00000143650.1">
    <property type="protein sequence ID" value="ENSCCRP00000177955.1"/>
    <property type="gene ID" value="ENSCCRG00000074260.1"/>
</dbReference>
<keyword evidence="4" id="KW-1185">Reference proteome</keyword>
<accession>A0A9J8DJL5</accession>
<proteinExistence type="predicted"/>
<dbReference type="PANTHER" id="PTHR33066:SF2">
    <property type="entry name" value="FILAGGRIN-2-LIKE"/>
    <property type="match status" value="1"/>
</dbReference>
<dbReference type="Proteomes" id="UP001108240">
    <property type="component" value="Unplaced"/>
</dbReference>
<reference evidence="3" key="2">
    <citation type="submission" date="2025-09" db="UniProtKB">
        <authorList>
            <consortium name="Ensembl"/>
        </authorList>
    </citation>
    <scope>IDENTIFICATION</scope>
</reference>